<gene>
    <name evidence="5" type="ORF">PPYR_00859</name>
    <name evidence="4" type="ORF">PPYR_11099</name>
</gene>
<sequence>MSYSVVEFSDGVQVVPTSWIFKECNIDMCWWPPNCNDKFQINRLVSGNHNPESNWKKHKLLKIFCQTPTYEKGKEKLEYALLLSDVEVEDDAVKRSRHQRHCSKRDAACVDTDEAHSKSNKKRLRVIYESDEESSTGSDTKLTQMPPFPPIPSLLSRLRETEDNGPEKADGSDVSTGVSTPVSRGDFEPGGATDINRKLNLILHKLHVIENRLNTLDSVQQSQTVQLTKTVQDLYKIFPLGSHEELDNFEKELEGETYFKKMVSEFTTIGGHDVQSLTVNILKKLLSNKVAVEYSLQGKKKKKIFKNLLSYQMIISAVRYHKSCATEVDISGCIATWLSQSGLRMAREINKRLPAEQLMVEPTPQ</sequence>
<feature type="region of interest" description="Disordered" evidence="1">
    <location>
        <begin position="128"/>
        <end position="191"/>
    </location>
</feature>
<dbReference type="AlphaFoldDB" id="A0A1Y1N6Q8"/>
<dbReference type="OrthoDB" id="10069532at2759"/>
<feature type="compositionally biased region" description="Polar residues" evidence="1">
    <location>
        <begin position="173"/>
        <end position="182"/>
    </location>
</feature>
<protein>
    <recommendedName>
        <fullName evidence="2">DUF4806 domain-containing protein</fullName>
    </recommendedName>
</protein>
<organism evidence="3">
    <name type="scientific">Photinus pyralis</name>
    <name type="common">Common eastern firefly</name>
    <name type="synonym">Lampyris pyralis</name>
    <dbReference type="NCBI Taxonomy" id="7054"/>
    <lineage>
        <taxon>Eukaryota</taxon>
        <taxon>Metazoa</taxon>
        <taxon>Ecdysozoa</taxon>
        <taxon>Arthropoda</taxon>
        <taxon>Hexapoda</taxon>
        <taxon>Insecta</taxon>
        <taxon>Pterygota</taxon>
        <taxon>Neoptera</taxon>
        <taxon>Endopterygota</taxon>
        <taxon>Coleoptera</taxon>
        <taxon>Polyphaga</taxon>
        <taxon>Elateriformia</taxon>
        <taxon>Elateroidea</taxon>
        <taxon>Lampyridae</taxon>
        <taxon>Lampyrinae</taxon>
        <taxon>Photinus</taxon>
    </lineage>
</organism>
<evidence type="ECO:0000313" key="6">
    <source>
        <dbReference type="Proteomes" id="UP000327044"/>
    </source>
</evidence>
<name>A0A1Y1N6Q8_PHOPY</name>
<accession>A0A1Y1N6Q8</accession>
<evidence type="ECO:0000259" key="2">
    <source>
        <dbReference type="Pfam" id="PF16064"/>
    </source>
</evidence>
<evidence type="ECO:0000256" key="1">
    <source>
        <dbReference type="SAM" id="MobiDB-lite"/>
    </source>
</evidence>
<reference evidence="4" key="3">
    <citation type="submission" date="2019-08" db="EMBL/GenBank/DDBJ databases">
        <authorList>
            <consortium name="Photinus pyralis genome working group"/>
            <person name="Fallon T.R."/>
            <person name="Sander Lower S.E."/>
            <person name="Weng J.-K."/>
        </authorList>
    </citation>
    <scope>NUCLEOTIDE SEQUENCE</scope>
    <source>
        <strain evidence="4">1611_PpyrPB1</strain>
        <tissue evidence="4">Whole body</tissue>
    </source>
</reference>
<evidence type="ECO:0000313" key="4">
    <source>
        <dbReference type="EMBL" id="KAB0797038.1"/>
    </source>
</evidence>
<dbReference type="EMBL" id="VVIM01000001">
    <property type="protein sequence ID" value="KAB0803889.1"/>
    <property type="molecule type" value="Genomic_DNA"/>
</dbReference>
<dbReference type="InParanoid" id="A0A1Y1N6Q8"/>
<dbReference type="Proteomes" id="UP000327044">
    <property type="component" value="Unassembled WGS sequence"/>
</dbReference>
<dbReference type="PANTHER" id="PTHR34153:SF2">
    <property type="entry name" value="SI:CH211-262H13.3-RELATED"/>
    <property type="match status" value="1"/>
</dbReference>
<evidence type="ECO:0000313" key="5">
    <source>
        <dbReference type="EMBL" id="KAB0803889.1"/>
    </source>
</evidence>
<reference evidence="4 6" key="2">
    <citation type="journal article" date="2018" name="Elife">
        <title>Firefly genomes illuminate parallel origins of bioluminescence in beetles.</title>
        <authorList>
            <person name="Fallon T.R."/>
            <person name="Lower S.E."/>
            <person name="Chang C.H."/>
            <person name="Bessho-Uehara M."/>
            <person name="Martin G.J."/>
            <person name="Bewick A.J."/>
            <person name="Behringer M."/>
            <person name="Debat H.J."/>
            <person name="Wong I."/>
            <person name="Day J.C."/>
            <person name="Suvorov A."/>
            <person name="Silva C.J."/>
            <person name="Stanger-Hall K.F."/>
            <person name="Hall D.W."/>
            <person name="Schmitz R.J."/>
            <person name="Nelson D.R."/>
            <person name="Lewis S.M."/>
            <person name="Shigenobu S."/>
            <person name="Bybee S.M."/>
            <person name="Larracuente A.M."/>
            <person name="Oba Y."/>
            <person name="Weng J.K."/>
        </authorList>
    </citation>
    <scope>NUCLEOTIDE SEQUENCE [LARGE SCALE GENOMIC DNA]</scope>
    <source>
        <strain evidence="4">1611_PpyrPB1</strain>
        <tissue evidence="4">Whole body</tissue>
    </source>
</reference>
<dbReference type="InterPro" id="IPR032071">
    <property type="entry name" value="DUF4806"/>
</dbReference>
<dbReference type="EMBL" id="GEZM01016403">
    <property type="protein sequence ID" value="JAV91287.1"/>
    <property type="molecule type" value="Transcribed_RNA"/>
</dbReference>
<feature type="compositionally biased region" description="Basic and acidic residues" evidence="1">
    <location>
        <begin position="157"/>
        <end position="171"/>
    </location>
</feature>
<dbReference type="Pfam" id="PF16064">
    <property type="entry name" value="DUF4806"/>
    <property type="match status" value="1"/>
</dbReference>
<dbReference type="EMBL" id="VVIM01000007">
    <property type="protein sequence ID" value="KAB0797038.1"/>
    <property type="molecule type" value="Genomic_DNA"/>
</dbReference>
<reference evidence="3" key="1">
    <citation type="journal article" date="2016" name="Sci. Rep.">
        <title>Molecular characterization of firefly nuptial gifts: a multi-omics approach sheds light on postcopulatory sexual selection.</title>
        <authorList>
            <person name="Al-Wathiqui N."/>
            <person name="Fallon T.R."/>
            <person name="South A."/>
            <person name="Weng J.K."/>
            <person name="Lewis S.M."/>
        </authorList>
    </citation>
    <scope>NUCLEOTIDE SEQUENCE</scope>
</reference>
<evidence type="ECO:0000313" key="3">
    <source>
        <dbReference type="EMBL" id="JAV91287.1"/>
    </source>
</evidence>
<dbReference type="PANTHER" id="PTHR34153">
    <property type="entry name" value="SI:CH211-262H13.3-RELATED-RELATED"/>
    <property type="match status" value="1"/>
</dbReference>
<keyword evidence="6" id="KW-1185">Reference proteome</keyword>
<proteinExistence type="predicted"/>
<feature type="domain" description="DUF4806" evidence="2">
    <location>
        <begin position="237"/>
        <end position="308"/>
    </location>
</feature>